<evidence type="ECO:0000313" key="2">
    <source>
        <dbReference type="EMBL" id="KAJ3479424.1"/>
    </source>
</evidence>
<keyword evidence="3" id="KW-1185">Reference proteome</keyword>
<sequence>MLFLTRNRFGVRRAAPVFKLFAVGKALHYNTGMTGKLSVMLGLCHHKKTLAQVELDGVRPEDIEWPPKVPVEWQGAVKNEMKKPEVSKRRTINAAYFNSQLSKKAGKAKQKAPLRAIDKSDHEESDSGEEEEQEDGEHVEERDGSAGGGE</sequence>
<protein>
    <submittedName>
        <fullName evidence="2">Uncharacterized protein</fullName>
    </submittedName>
</protein>
<feature type="region of interest" description="Disordered" evidence="1">
    <location>
        <begin position="102"/>
        <end position="150"/>
    </location>
</feature>
<feature type="compositionally biased region" description="Acidic residues" evidence="1">
    <location>
        <begin position="123"/>
        <end position="138"/>
    </location>
</feature>
<reference evidence="2" key="1">
    <citation type="submission" date="2022-07" db="EMBL/GenBank/DDBJ databases">
        <title>Genome Sequence of Physisporinus lineatus.</title>
        <authorList>
            <person name="Buettner E."/>
        </authorList>
    </citation>
    <scope>NUCLEOTIDE SEQUENCE</scope>
    <source>
        <strain evidence="2">VT162</strain>
    </source>
</reference>
<proteinExistence type="predicted"/>
<evidence type="ECO:0000313" key="3">
    <source>
        <dbReference type="Proteomes" id="UP001212997"/>
    </source>
</evidence>
<name>A0AAD5V1E0_9APHY</name>
<evidence type="ECO:0000256" key="1">
    <source>
        <dbReference type="SAM" id="MobiDB-lite"/>
    </source>
</evidence>
<comment type="caution">
    <text evidence="2">The sequence shown here is derived from an EMBL/GenBank/DDBJ whole genome shotgun (WGS) entry which is preliminary data.</text>
</comment>
<dbReference type="AlphaFoldDB" id="A0AAD5V1E0"/>
<gene>
    <name evidence="2" type="ORF">NLI96_g9073</name>
</gene>
<dbReference type="Proteomes" id="UP001212997">
    <property type="component" value="Unassembled WGS sequence"/>
</dbReference>
<accession>A0AAD5V1E0</accession>
<dbReference type="EMBL" id="JANAWD010000440">
    <property type="protein sequence ID" value="KAJ3479424.1"/>
    <property type="molecule type" value="Genomic_DNA"/>
</dbReference>
<organism evidence="2 3">
    <name type="scientific">Meripilus lineatus</name>
    <dbReference type="NCBI Taxonomy" id="2056292"/>
    <lineage>
        <taxon>Eukaryota</taxon>
        <taxon>Fungi</taxon>
        <taxon>Dikarya</taxon>
        <taxon>Basidiomycota</taxon>
        <taxon>Agaricomycotina</taxon>
        <taxon>Agaricomycetes</taxon>
        <taxon>Polyporales</taxon>
        <taxon>Meripilaceae</taxon>
        <taxon>Meripilus</taxon>
    </lineage>
</organism>